<sequence>MIRLDELDVARGFRHSPLTLDVRPRVDPGWPKKQRYTPSGSWNDHYVVVWSSFQRTFGYIYCKFYFIF</sequence>
<name>A0A195EHR6_9HYME</name>
<protein>
    <submittedName>
        <fullName evidence="1">Uncharacterized protein</fullName>
    </submittedName>
</protein>
<gene>
    <name evidence="1" type="ORF">ALC57_02765</name>
</gene>
<keyword evidence="2" id="KW-1185">Reference proteome</keyword>
<accession>A0A195EHR6</accession>
<dbReference type="Proteomes" id="UP000078492">
    <property type="component" value="Unassembled WGS sequence"/>
</dbReference>
<evidence type="ECO:0000313" key="2">
    <source>
        <dbReference type="Proteomes" id="UP000078492"/>
    </source>
</evidence>
<organism evidence="1 2">
    <name type="scientific">Trachymyrmex cornetzi</name>
    <dbReference type="NCBI Taxonomy" id="471704"/>
    <lineage>
        <taxon>Eukaryota</taxon>
        <taxon>Metazoa</taxon>
        <taxon>Ecdysozoa</taxon>
        <taxon>Arthropoda</taxon>
        <taxon>Hexapoda</taxon>
        <taxon>Insecta</taxon>
        <taxon>Pterygota</taxon>
        <taxon>Neoptera</taxon>
        <taxon>Endopterygota</taxon>
        <taxon>Hymenoptera</taxon>
        <taxon>Apocrita</taxon>
        <taxon>Aculeata</taxon>
        <taxon>Formicoidea</taxon>
        <taxon>Formicidae</taxon>
        <taxon>Myrmicinae</taxon>
        <taxon>Trachymyrmex</taxon>
    </lineage>
</organism>
<dbReference type="AlphaFoldDB" id="A0A195EHR6"/>
<evidence type="ECO:0000313" key="1">
    <source>
        <dbReference type="EMBL" id="KYN27701.1"/>
    </source>
</evidence>
<proteinExistence type="predicted"/>
<dbReference type="EMBL" id="KQ978881">
    <property type="protein sequence ID" value="KYN27701.1"/>
    <property type="molecule type" value="Genomic_DNA"/>
</dbReference>
<reference evidence="1 2" key="1">
    <citation type="submission" date="2015-09" db="EMBL/GenBank/DDBJ databases">
        <title>Trachymyrmex cornetzi WGS genome.</title>
        <authorList>
            <person name="Nygaard S."/>
            <person name="Hu H."/>
            <person name="Boomsma J."/>
            <person name="Zhang G."/>
        </authorList>
    </citation>
    <scope>NUCLEOTIDE SEQUENCE [LARGE SCALE GENOMIC DNA]</scope>
    <source>
        <strain evidence="1">Tcor2-1</strain>
        <tissue evidence="1">Whole body</tissue>
    </source>
</reference>